<proteinExistence type="predicted"/>
<evidence type="ECO:0000313" key="2">
    <source>
        <dbReference type="Proteomes" id="UP000644507"/>
    </source>
</evidence>
<sequence length="484" mass="53686">MNSIEDYNAQVSRRQFFRKGGTGLGVAALASMLPREALSIGAEPEFDFRAIAPKAKRAIYLSMVGAPAQMETWDPKPHLRSEFKKDLTGYLKEQGERLTGMTAGQSTFPLAPSAFEFEKMGKSGIDVSELFPYTGKVVDELCVIRSMYTEAINHEPANQLCFTGNQVAGKASLGSWLSYGLGSSNENLPSFVVLHAKHSNPAANVQAISNRLWGSGYLPGKYAGVELRSVGDPVLYLRDAPGIDRATRRHMLDGLAKLNQESLQLVGDPNIQTRIQQYEMAFRMQASVPELTDLSSEPESSFELYGEDSRKAGTFASSALMGRRLLERGVRFVQIFHRGWDQHGSLPQHLPDQCRDVDQGCYALITDLKRRGMLDDTLVIWGGEFGRTIYSQGTLNERTYGRDHHPRAFSIWMAGGGIKGGMVHGATDDYGYNIIEKPVHIRDLHATILHQLGIDHERMSYKYQGLDQRLTGVEPAKVVKDILA</sequence>
<organism evidence="1 2">
    <name type="scientific">Roseibacillus persicicus</name>
    <dbReference type="NCBI Taxonomy" id="454148"/>
    <lineage>
        <taxon>Bacteria</taxon>
        <taxon>Pseudomonadati</taxon>
        <taxon>Verrucomicrobiota</taxon>
        <taxon>Verrucomicrobiia</taxon>
        <taxon>Verrucomicrobiales</taxon>
        <taxon>Verrucomicrobiaceae</taxon>
        <taxon>Roseibacillus</taxon>
    </lineage>
</organism>
<dbReference type="InterPro" id="IPR010869">
    <property type="entry name" value="DUF1501"/>
</dbReference>
<dbReference type="Gene3D" id="3.40.720.10">
    <property type="entry name" value="Alkaline Phosphatase, subunit A"/>
    <property type="match status" value="1"/>
</dbReference>
<dbReference type="PANTHER" id="PTHR43737:SF1">
    <property type="entry name" value="DUF1501 DOMAIN-CONTAINING PROTEIN"/>
    <property type="match status" value="1"/>
</dbReference>
<name>A0A918TD17_9BACT</name>
<dbReference type="Pfam" id="PF07394">
    <property type="entry name" value="DUF1501"/>
    <property type="match status" value="1"/>
</dbReference>
<keyword evidence="2" id="KW-1185">Reference proteome</keyword>
<dbReference type="RefSeq" id="WP_189567209.1">
    <property type="nucleotide sequence ID" value="NZ_BMXI01000002.1"/>
</dbReference>
<dbReference type="EMBL" id="BMXI01000002">
    <property type="protein sequence ID" value="GHC43552.1"/>
    <property type="molecule type" value="Genomic_DNA"/>
</dbReference>
<comment type="caution">
    <text evidence="1">The sequence shown here is derived from an EMBL/GenBank/DDBJ whole genome shotgun (WGS) entry which is preliminary data.</text>
</comment>
<dbReference type="AlphaFoldDB" id="A0A918TD17"/>
<dbReference type="InterPro" id="IPR006311">
    <property type="entry name" value="TAT_signal"/>
</dbReference>
<protein>
    <submittedName>
        <fullName evidence="1">Sulfatase</fullName>
    </submittedName>
</protein>
<evidence type="ECO:0000313" key="1">
    <source>
        <dbReference type="EMBL" id="GHC43552.1"/>
    </source>
</evidence>
<dbReference type="SUPFAM" id="SSF53649">
    <property type="entry name" value="Alkaline phosphatase-like"/>
    <property type="match status" value="1"/>
</dbReference>
<reference evidence="1" key="2">
    <citation type="submission" date="2020-09" db="EMBL/GenBank/DDBJ databases">
        <authorList>
            <person name="Sun Q."/>
            <person name="Kim S."/>
        </authorList>
    </citation>
    <scope>NUCLEOTIDE SEQUENCE</scope>
    <source>
        <strain evidence="1">KCTC 12988</strain>
    </source>
</reference>
<dbReference type="Proteomes" id="UP000644507">
    <property type="component" value="Unassembled WGS sequence"/>
</dbReference>
<gene>
    <name evidence="1" type="ORF">GCM10007100_05880</name>
</gene>
<dbReference type="PROSITE" id="PS51318">
    <property type="entry name" value="TAT"/>
    <property type="match status" value="1"/>
</dbReference>
<accession>A0A918TD17</accession>
<dbReference type="PANTHER" id="PTHR43737">
    <property type="entry name" value="BLL7424 PROTEIN"/>
    <property type="match status" value="1"/>
</dbReference>
<dbReference type="InterPro" id="IPR017850">
    <property type="entry name" value="Alkaline_phosphatase_core_sf"/>
</dbReference>
<reference evidence="1" key="1">
    <citation type="journal article" date="2014" name="Int. J. Syst. Evol. Microbiol.">
        <title>Complete genome sequence of Corynebacterium casei LMG S-19264T (=DSM 44701T), isolated from a smear-ripened cheese.</title>
        <authorList>
            <consortium name="US DOE Joint Genome Institute (JGI-PGF)"/>
            <person name="Walter F."/>
            <person name="Albersmeier A."/>
            <person name="Kalinowski J."/>
            <person name="Ruckert C."/>
        </authorList>
    </citation>
    <scope>NUCLEOTIDE SEQUENCE</scope>
    <source>
        <strain evidence="1">KCTC 12988</strain>
    </source>
</reference>